<name>K0KWD2_WICCF</name>
<dbReference type="EMBL" id="CAIF01000236">
    <property type="protein sequence ID" value="CCH46262.1"/>
    <property type="molecule type" value="Genomic_DNA"/>
</dbReference>
<keyword evidence="3" id="KW-1185">Reference proteome</keyword>
<gene>
    <name evidence="2" type="ORF">BN7_5854</name>
</gene>
<dbReference type="Proteomes" id="UP000009328">
    <property type="component" value="Unassembled WGS sequence"/>
</dbReference>
<dbReference type="AlphaFoldDB" id="K0KWD2"/>
<dbReference type="InParanoid" id="K0KWD2"/>
<dbReference type="PANTHER" id="PTHR12496">
    <property type="entry name" value="CGI-41 METHYLTRANSFERASE"/>
    <property type="match status" value="1"/>
</dbReference>
<protein>
    <recommendedName>
        <fullName evidence="1">Methyltransferase domain-containing protein</fullName>
    </recommendedName>
</protein>
<comment type="caution">
    <text evidence="2">The sequence shown here is derived from an EMBL/GenBank/DDBJ whole genome shotgun (WGS) entry which is preliminary data.</text>
</comment>
<dbReference type="STRING" id="1206466.K0KWD2"/>
<dbReference type="PANTHER" id="PTHR12496:SF0">
    <property type="entry name" value="METHYLTRANSFERASE DOMAIN-CONTAINING PROTEIN"/>
    <property type="match status" value="1"/>
</dbReference>
<dbReference type="InterPro" id="IPR025714">
    <property type="entry name" value="Methyltranfer_dom"/>
</dbReference>
<evidence type="ECO:0000313" key="3">
    <source>
        <dbReference type="Proteomes" id="UP000009328"/>
    </source>
</evidence>
<sequence>MNELHNLLESESIKPYLNINKFEEIELPFEYNETDLDRIINDFTHLSHPRFQNIKSNLINKTTKLEEPQQQQPPIQIPFISPRKSYELTQFNCKITQIYENTPFEFIIDVGAGNSNLSRLHKLPTIAIEPNLKAQKVNKRLNGLMKHSVSSLEDNQVHYTKHFELNDEDTLRFIRSRQRSNSGKPKCLIIGLDTCGDLSGNIIDLVVKSPSFLDVIGCLFVPCCFHKVTKFISLKFMEHDVNFKVFGTSDLRALDNQEIIKRFEVEQDRSVHNACGIFIKWCFVYGFLSHVIETLVIQDRIELLKEHNHHPNIDIIFHFDKSSRNIAINCTT</sequence>
<evidence type="ECO:0000313" key="2">
    <source>
        <dbReference type="EMBL" id="CCH46262.1"/>
    </source>
</evidence>
<evidence type="ECO:0000259" key="1">
    <source>
        <dbReference type="Pfam" id="PF13679"/>
    </source>
</evidence>
<organism evidence="2 3">
    <name type="scientific">Wickerhamomyces ciferrii (strain ATCC 14091 / BCRC 22168 / CBS 111 / JCM 3599 / NBRC 0793 / NRRL Y-1031 F-60-10)</name>
    <name type="common">Yeast</name>
    <name type="synonym">Pichia ciferrii</name>
    <dbReference type="NCBI Taxonomy" id="1206466"/>
    <lineage>
        <taxon>Eukaryota</taxon>
        <taxon>Fungi</taxon>
        <taxon>Dikarya</taxon>
        <taxon>Ascomycota</taxon>
        <taxon>Saccharomycotina</taxon>
        <taxon>Saccharomycetes</taxon>
        <taxon>Phaffomycetales</taxon>
        <taxon>Wickerhamomycetaceae</taxon>
        <taxon>Wickerhamomyces</taxon>
    </lineage>
</organism>
<dbReference type="Pfam" id="PF13679">
    <property type="entry name" value="Methyltransf_32"/>
    <property type="match status" value="1"/>
</dbReference>
<dbReference type="HOGENOM" id="CLU_837308_0_0_1"/>
<proteinExistence type="predicted"/>
<accession>K0KWD2</accession>
<reference evidence="2 3" key="1">
    <citation type="journal article" date="2012" name="Eukaryot. Cell">
        <title>Draft genome sequence of Wickerhamomyces ciferrii NRRL Y-1031 F-60-10.</title>
        <authorList>
            <person name="Schneider J."/>
            <person name="Andrea H."/>
            <person name="Blom J."/>
            <person name="Jaenicke S."/>
            <person name="Ruckert C."/>
            <person name="Schorsch C."/>
            <person name="Szczepanowski R."/>
            <person name="Farwick M."/>
            <person name="Goesmann A."/>
            <person name="Puhler A."/>
            <person name="Schaffer S."/>
            <person name="Tauch A."/>
            <person name="Kohler T."/>
            <person name="Brinkrolf K."/>
        </authorList>
    </citation>
    <scope>NUCLEOTIDE SEQUENCE [LARGE SCALE GENOMIC DNA]</scope>
    <source>
        <strain evidence="3">ATCC 14091 / BCRC 22168 / CBS 111 / JCM 3599 / NBRC 0793 / NRRL Y-1031 F-60-10</strain>
    </source>
</reference>
<dbReference type="InterPro" id="IPR052220">
    <property type="entry name" value="METTL25"/>
</dbReference>
<feature type="domain" description="Methyltransferase" evidence="1">
    <location>
        <begin position="94"/>
        <end position="229"/>
    </location>
</feature>